<feature type="compositionally biased region" description="Polar residues" evidence="1">
    <location>
        <begin position="14"/>
        <end position="50"/>
    </location>
</feature>
<proteinExistence type="predicted"/>
<dbReference type="GeneID" id="37217794"/>
<name>A0A319BM53_ASPVC</name>
<feature type="region of interest" description="Disordered" evidence="1">
    <location>
        <begin position="1"/>
        <end position="56"/>
    </location>
</feature>
<dbReference type="EMBL" id="KZ821632">
    <property type="protein sequence ID" value="PYH66743.1"/>
    <property type="molecule type" value="Genomic_DNA"/>
</dbReference>
<organism evidence="2 3">
    <name type="scientific">Aspergillus vadensis (strain CBS 113365 / IMI 142717 / IBT 24658)</name>
    <dbReference type="NCBI Taxonomy" id="1448311"/>
    <lineage>
        <taxon>Eukaryota</taxon>
        <taxon>Fungi</taxon>
        <taxon>Dikarya</taxon>
        <taxon>Ascomycota</taxon>
        <taxon>Pezizomycotina</taxon>
        <taxon>Eurotiomycetes</taxon>
        <taxon>Eurotiomycetidae</taxon>
        <taxon>Eurotiales</taxon>
        <taxon>Aspergillaceae</taxon>
        <taxon>Aspergillus</taxon>
        <taxon>Aspergillus subgen. Circumdati</taxon>
    </lineage>
</organism>
<reference evidence="2" key="1">
    <citation type="submission" date="2016-12" db="EMBL/GenBank/DDBJ databases">
        <title>The genomes of Aspergillus section Nigri reveals drivers in fungal speciation.</title>
        <authorList>
            <consortium name="DOE Joint Genome Institute"/>
            <person name="Vesth T.C."/>
            <person name="Nybo J."/>
            <person name="Theobald S."/>
            <person name="Brandl J."/>
            <person name="Frisvad J.C."/>
            <person name="Nielsen K.F."/>
            <person name="Lyhne E.K."/>
            <person name="Kogle M.E."/>
            <person name="Kuo A."/>
            <person name="Riley R."/>
            <person name="Clum A."/>
            <person name="Nolan M."/>
            <person name="Lipzen A."/>
            <person name="Salamov A."/>
            <person name="Henrissat B."/>
            <person name="Wiebenga A."/>
            <person name="De Vries R.P."/>
            <person name="Grigoriev I.V."/>
            <person name="Mortensen U.H."/>
            <person name="Andersen M.R."/>
            <person name="Baker S.E."/>
        </authorList>
    </citation>
    <scope>NUCLEOTIDE SEQUENCE [LARGE SCALE GENOMIC DNA]</scope>
    <source>
        <strain evidence="2">CBS 113365</strain>
    </source>
</reference>
<dbReference type="OrthoDB" id="4153865at2759"/>
<keyword evidence="3" id="KW-1185">Reference proteome</keyword>
<dbReference type="Proteomes" id="UP000248405">
    <property type="component" value="Unassembled WGS sequence"/>
</dbReference>
<sequence>MVFNWFKSSKEESTSTQQPSWDANTMTMQQPSSPEAPSTERVVTQQPNTQEEMKMGLRGGGAGDVCCGVYVYPFLPFFPLFHLYSHHDSGANCDHRLVALVFSASSAARSAAKQTPSSHTYVRLLSPYLDEQKIKKKKRIRKRTCAAHL</sequence>
<protein>
    <submittedName>
        <fullName evidence="2">Uncharacterized protein</fullName>
    </submittedName>
</protein>
<gene>
    <name evidence="2" type="ORF">BO88DRAFT_85913</name>
</gene>
<evidence type="ECO:0000313" key="2">
    <source>
        <dbReference type="EMBL" id="PYH66743.1"/>
    </source>
</evidence>
<dbReference type="RefSeq" id="XP_025560537.1">
    <property type="nucleotide sequence ID" value="XM_025713202.1"/>
</dbReference>
<accession>A0A319BM53</accession>
<evidence type="ECO:0000256" key="1">
    <source>
        <dbReference type="SAM" id="MobiDB-lite"/>
    </source>
</evidence>
<dbReference type="AlphaFoldDB" id="A0A319BM53"/>
<evidence type="ECO:0000313" key="3">
    <source>
        <dbReference type="Proteomes" id="UP000248405"/>
    </source>
</evidence>